<evidence type="ECO:0000256" key="2">
    <source>
        <dbReference type="ARBA" id="ARBA00022786"/>
    </source>
</evidence>
<dbReference type="InterPro" id="IPR000569">
    <property type="entry name" value="HECT_dom"/>
</dbReference>
<feature type="region of interest" description="Disordered" evidence="5">
    <location>
        <begin position="1131"/>
        <end position="1153"/>
    </location>
</feature>
<feature type="compositionally biased region" description="Basic and acidic residues" evidence="5">
    <location>
        <begin position="225"/>
        <end position="235"/>
    </location>
</feature>
<feature type="region of interest" description="Disordered" evidence="5">
    <location>
        <begin position="1690"/>
        <end position="1711"/>
    </location>
</feature>
<feature type="region of interest" description="Disordered" evidence="5">
    <location>
        <begin position="1"/>
        <end position="23"/>
    </location>
</feature>
<feature type="compositionally biased region" description="Polar residues" evidence="5">
    <location>
        <begin position="548"/>
        <end position="560"/>
    </location>
</feature>
<feature type="compositionally biased region" description="Polar residues" evidence="5">
    <location>
        <begin position="14"/>
        <end position="23"/>
    </location>
</feature>
<feature type="compositionally biased region" description="Low complexity" evidence="5">
    <location>
        <begin position="1235"/>
        <end position="1260"/>
    </location>
</feature>
<keyword evidence="2 4" id="KW-0833">Ubl conjugation pathway</keyword>
<dbReference type="PANTHER" id="PTHR24055">
    <property type="entry name" value="MITOGEN-ACTIVATED PROTEIN KINASE"/>
    <property type="match status" value="1"/>
</dbReference>
<dbReference type="eggNOG" id="KOG0593">
    <property type="taxonomic scope" value="Eukaryota"/>
</dbReference>
<dbReference type="GO" id="GO:0004672">
    <property type="term" value="F:protein kinase activity"/>
    <property type="evidence" value="ECO:0007669"/>
    <property type="project" value="InterPro"/>
</dbReference>
<feature type="compositionally biased region" description="Basic residues" evidence="5">
    <location>
        <begin position="245"/>
        <end position="259"/>
    </location>
</feature>
<feature type="region of interest" description="Disordered" evidence="5">
    <location>
        <begin position="1744"/>
        <end position="1764"/>
    </location>
</feature>
<dbReference type="Gene3D" id="3.30.200.20">
    <property type="entry name" value="Phosphorylase Kinase, domain 1"/>
    <property type="match status" value="1"/>
</dbReference>
<dbReference type="EMBL" id="FN649734">
    <property type="protein sequence ID" value="CBJ26942.1"/>
    <property type="molecule type" value="Genomic_DNA"/>
</dbReference>
<evidence type="ECO:0000313" key="9">
    <source>
        <dbReference type="Proteomes" id="UP000002630"/>
    </source>
</evidence>
<dbReference type="InParanoid" id="D7G395"/>
<feature type="domain" description="Protein kinase" evidence="6">
    <location>
        <begin position="812"/>
        <end position="1206"/>
    </location>
</feature>
<dbReference type="Pfam" id="PF00632">
    <property type="entry name" value="HECT"/>
    <property type="match status" value="1"/>
</dbReference>
<dbReference type="SUPFAM" id="SSF56112">
    <property type="entry name" value="Protein kinase-like (PK-like)"/>
    <property type="match status" value="1"/>
</dbReference>
<gene>
    <name evidence="8" type="primary">MAPK</name>
    <name evidence="8" type="ORF">Esi_0050_0096</name>
</gene>
<feature type="region of interest" description="Disordered" evidence="5">
    <location>
        <begin position="772"/>
        <end position="803"/>
    </location>
</feature>
<feature type="compositionally biased region" description="Basic and acidic residues" evidence="5">
    <location>
        <begin position="1483"/>
        <end position="1494"/>
    </location>
</feature>
<evidence type="ECO:0000259" key="6">
    <source>
        <dbReference type="PROSITE" id="PS50011"/>
    </source>
</evidence>
<feature type="compositionally biased region" description="Polar residues" evidence="5">
    <location>
        <begin position="1747"/>
        <end position="1759"/>
    </location>
</feature>
<keyword evidence="1" id="KW-0547">Nucleotide-binding</keyword>
<feature type="region of interest" description="Disordered" evidence="5">
    <location>
        <begin position="380"/>
        <end position="412"/>
    </location>
</feature>
<feature type="region of interest" description="Disordered" evidence="5">
    <location>
        <begin position="1210"/>
        <end position="1342"/>
    </location>
</feature>
<dbReference type="OrthoDB" id="423283at2759"/>
<evidence type="ECO:0000256" key="4">
    <source>
        <dbReference type="PROSITE-ProRule" id="PRU00104"/>
    </source>
</evidence>
<feature type="region of interest" description="Disordered" evidence="5">
    <location>
        <begin position="58"/>
        <end position="117"/>
    </location>
</feature>
<keyword evidence="9" id="KW-1185">Reference proteome</keyword>
<evidence type="ECO:0000256" key="3">
    <source>
        <dbReference type="ARBA" id="ARBA00022840"/>
    </source>
</evidence>
<dbReference type="PROSITE" id="PS50011">
    <property type="entry name" value="PROTEIN_KINASE_DOM"/>
    <property type="match status" value="1"/>
</dbReference>
<feature type="domain" description="HECT" evidence="7">
    <location>
        <begin position="2357"/>
        <end position="2435"/>
    </location>
</feature>
<dbReference type="GO" id="GO:0004842">
    <property type="term" value="F:ubiquitin-protein transferase activity"/>
    <property type="evidence" value="ECO:0007669"/>
    <property type="project" value="InterPro"/>
</dbReference>
<dbReference type="InterPro" id="IPR050117">
    <property type="entry name" value="MAPK"/>
</dbReference>
<dbReference type="PROSITE" id="PS00108">
    <property type="entry name" value="PROTEIN_KINASE_ST"/>
    <property type="match status" value="1"/>
</dbReference>
<feature type="compositionally biased region" description="Low complexity" evidence="5">
    <location>
        <begin position="141"/>
        <end position="157"/>
    </location>
</feature>
<dbReference type="InterPro" id="IPR011009">
    <property type="entry name" value="Kinase-like_dom_sf"/>
</dbReference>
<dbReference type="Gene3D" id="1.10.510.10">
    <property type="entry name" value="Transferase(Phosphotransferase) domain 1"/>
    <property type="match status" value="1"/>
</dbReference>
<dbReference type="SUPFAM" id="SSF56204">
    <property type="entry name" value="Hect, E3 ligase catalytic domain"/>
    <property type="match status" value="1"/>
</dbReference>
<dbReference type="InterPro" id="IPR000719">
    <property type="entry name" value="Prot_kinase_dom"/>
</dbReference>
<feature type="compositionally biased region" description="Low complexity" evidence="5">
    <location>
        <begin position="1384"/>
        <end position="1394"/>
    </location>
</feature>
<proteinExistence type="predicted"/>
<dbReference type="Gene3D" id="3.90.1750.10">
    <property type="entry name" value="Hect, E3 ligase catalytic domains"/>
    <property type="match status" value="1"/>
</dbReference>
<feature type="compositionally biased region" description="Basic and acidic residues" evidence="5">
    <location>
        <begin position="1632"/>
        <end position="1649"/>
    </location>
</feature>
<dbReference type="Pfam" id="PF00069">
    <property type="entry name" value="Pkinase"/>
    <property type="match status" value="1"/>
</dbReference>
<feature type="compositionally biased region" description="Basic residues" evidence="5">
    <location>
        <begin position="446"/>
        <end position="458"/>
    </location>
</feature>
<organism evidence="8 9">
    <name type="scientific">Ectocarpus siliculosus</name>
    <name type="common">Brown alga</name>
    <name type="synonym">Conferva siliculosa</name>
    <dbReference type="NCBI Taxonomy" id="2880"/>
    <lineage>
        <taxon>Eukaryota</taxon>
        <taxon>Sar</taxon>
        <taxon>Stramenopiles</taxon>
        <taxon>Ochrophyta</taxon>
        <taxon>PX clade</taxon>
        <taxon>Phaeophyceae</taxon>
        <taxon>Ectocarpales</taxon>
        <taxon>Ectocarpaceae</taxon>
        <taxon>Ectocarpus</taxon>
    </lineage>
</organism>
<feature type="compositionally biased region" description="Low complexity" evidence="5">
    <location>
        <begin position="462"/>
        <end position="481"/>
    </location>
</feature>
<feature type="compositionally biased region" description="Basic and acidic residues" evidence="5">
    <location>
        <begin position="482"/>
        <end position="495"/>
    </location>
</feature>
<evidence type="ECO:0000313" key="8">
    <source>
        <dbReference type="EMBL" id="CBJ26942.1"/>
    </source>
</evidence>
<feature type="compositionally biased region" description="Acidic residues" evidence="5">
    <location>
        <begin position="526"/>
        <end position="547"/>
    </location>
</feature>
<feature type="active site" description="Glycyl thioester intermediate" evidence="4">
    <location>
        <position position="2426"/>
    </location>
</feature>
<dbReference type="InterPro" id="IPR035983">
    <property type="entry name" value="Hect_E3_ubiquitin_ligase"/>
</dbReference>
<evidence type="ECO:0000259" key="7">
    <source>
        <dbReference type="PROSITE" id="PS50237"/>
    </source>
</evidence>
<reference evidence="8 9" key="1">
    <citation type="journal article" date="2010" name="Nature">
        <title>The Ectocarpus genome and the independent evolution of multicellularity in brown algae.</title>
        <authorList>
            <person name="Cock J.M."/>
            <person name="Sterck L."/>
            <person name="Rouze P."/>
            <person name="Scornet D."/>
            <person name="Allen A.E."/>
            <person name="Amoutzias G."/>
            <person name="Anthouard V."/>
            <person name="Artiguenave F."/>
            <person name="Aury J.M."/>
            <person name="Badger J.H."/>
            <person name="Beszteri B."/>
            <person name="Billiau K."/>
            <person name="Bonnet E."/>
            <person name="Bothwell J.H."/>
            <person name="Bowler C."/>
            <person name="Boyen C."/>
            <person name="Brownlee C."/>
            <person name="Carrano C.J."/>
            <person name="Charrier B."/>
            <person name="Cho G.Y."/>
            <person name="Coelho S.M."/>
            <person name="Collen J."/>
            <person name="Corre E."/>
            <person name="Da Silva C."/>
            <person name="Delage L."/>
            <person name="Delaroque N."/>
            <person name="Dittami S.M."/>
            <person name="Doulbeau S."/>
            <person name="Elias M."/>
            <person name="Farnham G."/>
            <person name="Gachon C.M."/>
            <person name="Gschloessl B."/>
            <person name="Heesch S."/>
            <person name="Jabbari K."/>
            <person name="Jubin C."/>
            <person name="Kawai H."/>
            <person name="Kimura K."/>
            <person name="Kloareg B."/>
            <person name="Kupper F.C."/>
            <person name="Lang D."/>
            <person name="Le Bail A."/>
            <person name="Leblanc C."/>
            <person name="Lerouge P."/>
            <person name="Lohr M."/>
            <person name="Lopez P.J."/>
            <person name="Martens C."/>
            <person name="Maumus F."/>
            <person name="Michel G."/>
            <person name="Miranda-Saavedra D."/>
            <person name="Morales J."/>
            <person name="Moreau H."/>
            <person name="Motomura T."/>
            <person name="Nagasato C."/>
            <person name="Napoli C.A."/>
            <person name="Nelson D.R."/>
            <person name="Nyvall-Collen P."/>
            <person name="Peters A.F."/>
            <person name="Pommier C."/>
            <person name="Potin P."/>
            <person name="Poulain J."/>
            <person name="Quesneville H."/>
            <person name="Read B."/>
            <person name="Rensing S.A."/>
            <person name="Ritter A."/>
            <person name="Rousvoal S."/>
            <person name="Samanta M."/>
            <person name="Samson G."/>
            <person name="Schroeder D.C."/>
            <person name="Segurens B."/>
            <person name="Strittmatter M."/>
            <person name="Tonon T."/>
            <person name="Tregear J.W."/>
            <person name="Valentin K."/>
            <person name="von Dassow P."/>
            <person name="Yamagishi T."/>
            <person name="Van de Peer Y."/>
            <person name="Wincker P."/>
        </authorList>
    </citation>
    <scope>NUCLEOTIDE SEQUENCE [LARGE SCALE GENOMIC DNA]</scope>
    <source>
        <strain evidence="9">Ec32 / CCAP1310/4</strain>
    </source>
</reference>
<feature type="compositionally biased region" description="Basic and acidic residues" evidence="5">
    <location>
        <begin position="1513"/>
        <end position="1526"/>
    </location>
</feature>
<sequence length="2492" mass="268908">MPPPGRRRPRPNLVNASAVSRGSQPAWFLRKREEGWNSRFASDGPSYFDVPGAMALGDGASRTRPDMTKVTGAGGGSSVGVGFSSSDKPAGKRMRIRRDMTPSLSRGGTDAPGARVSRRDLYLMEKMYPENPNLAITAGSAAASVAAGARGAQRHQGSIGYPTPGDVRDDTRSPPPQYGNSATGFHGQDHSNQGEVVQGGGKASLERNATKLLAKLHALVEDWPTRSHAHSERRGQQQQQQQGRSKGHKKGRTKSKAKEKKASTGGIGEAMHARSSADVAAGCDRSCVEKIVAWSLVVSPESCRPKPFRWSSEDYLAKMHHDLDFVSDALAKDAPAFGKGNPLLLTRSEAAGQPRAGQVGRYYAATYVILDAVNRARDAATAAQAGDPPGERAQEAGVHVSRRGKGYAGGGADGVGGGGLGVVVIASDDESLSKAGGLVGGEGVERRKRKKQKPRTQRVPKEQTMQQQEQAQEVGKQQQRLEQLERDQAGKRADPHTGGLLEGGDGLLDLGEEVGEETLSPKNTLDDEEDLSDAYGESFEEYEEYGQDDTTSPEIGTPQLQEDHDSSEAQQFQGKGGQLSGSHEHLLATQLDKEAEEARELREAEQLKAREADEAHERRLRQEEEEEEEKEKESRRLREAEEQQVREKEAEEAHLKEEESRRNREEEQHRERKANEAHEQRLRKEKEEEEDRLRMQEAERQRVLEEAAEEVRREEEEGRRLREAEAEEARLKDEESHRLREIDQQRERQQAEAYEQRLQEEEAQRLFEAEQLRNEEEGVSGADEPQYHANSDVGPGEQEQEDVGMPTRIGDYDVDSLLGDGAYGWVYKCYRRRRSICSTTGGSVRRNTETDGDDDDITAVVAIKQFKGLTDMEDEHTRNYVRLTQEREADLALSLIHPNIVRCLGTINAGGTCVASGDGGVGREEVAFLIFEHVPGTLLDLIQEHPGGLSLLETTNLLGQLLSAVDFLHQHGVVHRDVKPENILVDKKKTKGGVPTLKLCDLGTARKASEIGQEFNSRDTIARSADDTTRDTPRTWTEYVGSRWYRAPEMLAGSTHYGAEVDVWACACLAAEMSSGRPLFPGEDEGELAASMAALLGPLPLDLASRLREMGYTPPPPRGRPTRSIEACLDGSTGTHEARRSNPRGSRVGGSGFDADTLGIASAEVGESEEQRQHYRGVLEILGGMLVFDPASRLSAQECLLRASVFGSGSADADASFAGRKPSAGDLGDFETRRASTTRSSRGCSSSATKTYGSGATAGAVVGGDDGSSLTNDSKDDDEHQEDQTISATSEAVSAGNDGREPADIVAGPFKAGEGFTVGSKSPSQFEAPVPPPQETTFLGEEGYVQKRVAEIEEKVEYYNPGNKTNAAKGQAPTETMEEDSVRTIATTEAAGEATLDRSDASSVNGEGGGGPTEQGQRSAEGAPAAGTSPPSSGETRTISDPSTALDSRIAESATVEGETTAQAAEGVVDTTRADEVGDEDGETKRWGGREGGQKKGNTSDNSDDGYFLADDGLEKSAEGDNKGNEQKGVMSFGDEDYGSDSFDEGEQHEEDQEGALTTRGGRTSFFPNPPELSAAVDAVLEAEPSEITQSINDNTAAASLDETEEASLQHAAPRAVDIEDTADATASNSKPDADKDDEGKTEEVTKGMEEDEAENGDGWRVTGAFRVLSASGPWGEMAVNAVKGLLRQPRDQQHQQQQRQGGSTTPVAGVGYEDNGKVTALFQKALEARGETGGHVRRSMERAFASASTSEEPNTATETGDKAAVPAPNGVGKALEAFAAAAVAAEGEGLAVSRLARLTAGLARCVDGELQEAAQTCQAWAAHARQGKRPAHTGDPLLECAEHLNSSCPIRQTKISTVGGDGGGDSGVRGAVDGVGGVCADFLAALCEAADRGRSSATADIVHASSTLETLSRVVCSLAPFILDADRPKVERDENLISVATSLGLDEGLARKTLRPPSLASSYFLSPAGQAVLLKAALTQRGERRINLVTTREEALEQIQGALERDLPPPDRDGRGDVGGSNTITSGVAPLAEALILNPYYLSSWGNKKVLGQCVEEGEGLGPRKELFELASRQLSERWRSPQTGLFSSPMKATARGRTAEVDLVISFSASDAPERAFYSRVKAGWRIKVGSQTRILGSVKVEEGIGGDDSSRYSARVTKLWVDGFQSEEAHLQEASCPVLVYQEGSESKWLDAKADRSNDEHRKRLRTLGALLALSVTNSCRLPVELPDLFFRWLLLGGESAVVKQKHGQQLSPSCPSFEPSVEDMVALDKSLERPFEALKDAVQSDDALKGLLEIEDLPADTSAADYIAHMGSRGELQQKDKWRHDGKDFDFRVAFSVYEDRELVTCVPLHEAFWSVVQIELSPEERRRLLLFITGTDRLPEAGCETLSIEIPFEVPGGSKDIETARLAATKSLGQVPTAHTCDNILELPNYWMLLMRHEGRDEKTQLSDVSVGDVSLVVLDEGLNTPTWSQPHGVYVGGIRRPNGIEE</sequence>
<dbReference type="InterPro" id="IPR008271">
    <property type="entry name" value="Ser/Thr_kinase_AS"/>
</dbReference>
<feature type="region of interest" description="Disordered" evidence="5">
    <location>
        <begin position="434"/>
        <end position="760"/>
    </location>
</feature>
<dbReference type="Gene3D" id="3.30.2410.10">
    <property type="entry name" value="Hect, E3 ligase catalytic domain"/>
    <property type="match status" value="1"/>
</dbReference>
<evidence type="ECO:0000256" key="5">
    <source>
        <dbReference type="SAM" id="MobiDB-lite"/>
    </source>
</evidence>
<feature type="region of interest" description="Disordered" evidence="5">
    <location>
        <begin position="1356"/>
        <end position="1662"/>
    </location>
</feature>
<feature type="compositionally biased region" description="Basic and acidic residues" evidence="5">
    <location>
        <begin position="631"/>
        <end position="760"/>
    </location>
</feature>
<feature type="compositionally biased region" description="Polar residues" evidence="5">
    <location>
        <begin position="1587"/>
        <end position="1598"/>
    </location>
</feature>
<feature type="compositionally biased region" description="Acidic residues" evidence="5">
    <location>
        <begin position="1534"/>
        <end position="1554"/>
    </location>
</feature>
<feature type="region of interest" description="Disordered" evidence="5">
    <location>
        <begin position="225"/>
        <end position="275"/>
    </location>
</feature>
<dbReference type="PROSITE" id="PS50237">
    <property type="entry name" value="HECT"/>
    <property type="match status" value="1"/>
</dbReference>
<evidence type="ECO:0000256" key="1">
    <source>
        <dbReference type="ARBA" id="ARBA00022741"/>
    </source>
</evidence>
<dbReference type="SMART" id="SM00220">
    <property type="entry name" value="S_TKc"/>
    <property type="match status" value="1"/>
</dbReference>
<feature type="region of interest" description="Disordered" evidence="5">
    <location>
        <begin position="141"/>
        <end position="203"/>
    </location>
</feature>
<feature type="compositionally biased region" description="Polar residues" evidence="5">
    <location>
        <begin position="1429"/>
        <end position="1446"/>
    </location>
</feature>
<accession>D7G395</accession>
<feature type="compositionally biased region" description="Low complexity" evidence="5">
    <location>
        <begin position="1210"/>
        <end position="1219"/>
    </location>
</feature>
<keyword evidence="3" id="KW-0067">ATP-binding</keyword>
<dbReference type="EMBL" id="FN648708">
    <property type="protein sequence ID" value="CBJ26942.1"/>
    <property type="molecule type" value="Genomic_DNA"/>
</dbReference>
<name>D7G395_ECTSI</name>
<feature type="compositionally biased region" description="Basic residues" evidence="5">
    <location>
        <begin position="1"/>
        <end position="10"/>
    </location>
</feature>
<feature type="compositionally biased region" description="Basic and acidic residues" evidence="5">
    <location>
        <begin position="582"/>
        <end position="622"/>
    </location>
</feature>
<protein>
    <submittedName>
        <fullName evidence="8">Possible MAPK</fullName>
    </submittedName>
</protein>
<dbReference type="GO" id="GO:0005524">
    <property type="term" value="F:ATP binding"/>
    <property type="evidence" value="ECO:0007669"/>
    <property type="project" value="UniProtKB-KW"/>
</dbReference>
<dbReference type="Proteomes" id="UP000002630">
    <property type="component" value="Linkage Group LG09"/>
</dbReference>